<dbReference type="RefSeq" id="WP_092570103.1">
    <property type="nucleotide sequence ID" value="NZ_CALUDV010000020.1"/>
</dbReference>
<dbReference type="AlphaFoldDB" id="A0A1H8ZSW0"/>
<feature type="domain" description="DDH" evidence="1">
    <location>
        <begin position="21"/>
        <end position="158"/>
    </location>
</feature>
<accession>A0A1H8ZSW0</accession>
<reference evidence="3 4" key="1">
    <citation type="submission" date="2016-10" db="EMBL/GenBank/DDBJ databases">
        <authorList>
            <person name="de Groot N.N."/>
        </authorList>
    </citation>
    <scope>NUCLEOTIDE SEQUENCE [LARGE SCALE GENOMIC DNA]</scope>
    <source>
        <strain evidence="3 4">DSM 15695</strain>
    </source>
</reference>
<feature type="domain" description="DHHA1" evidence="2">
    <location>
        <begin position="232"/>
        <end position="315"/>
    </location>
</feature>
<proteinExistence type="predicted"/>
<dbReference type="InterPro" id="IPR001667">
    <property type="entry name" value="DDH_dom"/>
</dbReference>
<dbReference type="SUPFAM" id="SSF64182">
    <property type="entry name" value="DHH phosphoesterases"/>
    <property type="match status" value="1"/>
</dbReference>
<dbReference type="Gene3D" id="3.10.310.30">
    <property type="match status" value="1"/>
</dbReference>
<dbReference type="EMBL" id="FOEN01000001">
    <property type="protein sequence ID" value="SEP67570.1"/>
    <property type="molecule type" value="Genomic_DNA"/>
</dbReference>
<name>A0A1H8ZSW0_9LACT</name>
<dbReference type="PANTHER" id="PTHR47618">
    <property type="entry name" value="BIFUNCTIONAL OLIGORIBONUCLEASE AND PAP PHOSPHATASE NRNA"/>
    <property type="match status" value="1"/>
</dbReference>
<gene>
    <name evidence="3" type="ORF">SAMN04488558_101328</name>
</gene>
<dbReference type="InterPro" id="IPR003156">
    <property type="entry name" value="DHHA1_dom"/>
</dbReference>
<dbReference type="OrthoDB" id="9803668at2"/>
<evidence type="ECO:0000313" key="3">
    <source>
        <dbReference type="EMBL" id="SEP67570.1"/>
    </source>
</evidence>
<protein>
    <submittedName>
        <fullName evidence="3">Phosphoesterase RecJ domain-containing protein</fullName>
    </submittedName>
</protein>
<dbReference type="Pfam" id="PF01368">
    <property type="entry name" value="DHH"/>
    <property type="match status" value="1"/>
</dbReference>
<dbReference type="Gene3D" id="3.90.1640.10">
    <property type="entry name" value="inorganic pyrophosphatase (n-terminal core)"/>
    <property type="match status" value="1"/>
</dbReference>
<dbReference type="InterPro" id="IPR038763">
    <property type="entry name" value="DHH_sf"/>
</dbReference>
<organism evidence="3 4">
    <name type="scientific">Ignavigranum ruoffiae</name>
    <dbReference type="NCBI Taxonomy" id="89093"/>
    <lineage>
        <taxon>Bacteria</taxon>
        <taxon>Bacillati</taxon>
        <taxon>Bacillota</taxon>
        <taxon>Bacilli</taxon>
        <taxon>Lactobacillales</taxon>
        <taxon>Aerococcaceae</taxon>
        <taxon>Ignavigranum</taxon>
    </lineage>
</organism>
<dbReference type="InterPro" id="IPR051319">
    <property type="entry name" value="Oligoribo/pAp-PDE_c-di-AMP_PDE"/>
</dbReference>
<keyword evidence="4" id="KW-1185">Reference proteome</keyword>
<dbReference type="GO" id="GO:0003676">
    <property type="term" value="F:nucleic acid binding"/>
    <property type="evidence" value="ECO:0007669"/>
    <property type="project" value="InterPro"/>
</dbReference>
<dbReference type="STRING" id="89093.SAMN04488558_101328"/>
<sequence length="323" mass="36559">MYITQQEVEKFIKLVSSYETIIIHRHQRPDPDALGSQLGLKHLLSKAFPQKRVLAAGSKSRGLEWLGAMDKVSKEDYAQALVIICDTANEERIDGKYYSLGQKIIKIDHHPLVEDFGDLQIIYPQASSTSEIIGQLAQAKSELLPMDAQIARLLYAGIVGDTGRFMFRSTSADTFKIAAWLSQYDFDRYDINNQFQLLSYQQAKFEGYFFDHLQINDSGVAWLSIPIALRQQYGLTEEDTNLFVNLPSRIRDVQTWVIFVEQDTQPSYWRCRIRSKGSSINQIASLHEGGGHPLASGANVYSEEEKMILIQELSQVSLADSKA</sequence>
<dbReference type="PANTHER" id="PTHR47618:SF1">
    <property type="entry name" value="BIFUNCTIONAL OLIGORIBONUCLEASE AND PAP PHOSPHATASE NRNA"/>
    <property type="match status" value="1"/>
</dbReference>
<dbReference type="Pfam" id="PF02272">
    <property type="entry name" value="DHHA1"/>
    <property type="match status" value="1"/>
</dbReference>
<evidence type="ECO:0000259" key="1">
    <source>
        <dbReference type="Pfam" id="PF01368"/>
    </source>
</evidence>
<dbReference type="Proteomes" id="UP000198833">
    <property type="component" value="Unassembled WGS sequence"/>
</dbReference>
<evidence type="ECO:0000313" key="4">
    <source>
        <dbReference type="Proteomes" id="UP000198833"/>
    </source>
</evidence>
<evidence type="ECO:0000259" key="2">
    <source>
        <dbReference type="Pfam" id="PF02272"/>
    </source>
</evidence>